<dbReference type="AlphaFoldDB" id="A0A933SF17"/>
<accession>A0A933SF17</accession>
<proteinExistence type="predicted"/>
<evidence type="ECO:0000313" key="1">
    <source>
        <dbReference type="EMBL" id="MBI5170535.1"/>
    </source>
</evidence>
<name>A0A933SF17_UNCEI</name>
<evidence type="ECO:0000313" key="2">
    <source>
        <dbReference type="Proteomes" id="UP000696931"/>
    </source>
</evidence>
<dbReference type="Proteomes" id="UP000696931">
    <property type="component" value="Unassembled WGS sequence"/>
</dbReference>
<organism evidence="1 2">
    <name type="scientific">Eiseniibacteriota bacterium</name>
    <dbReference type="NCBI Taxonomy" id="2212470"/>
    <lineage>
        <taxon>Bacteria</taxon>
        <taxon>Candidatus Eiseniibacteriota</taxon>
    </lineage>
</organism>
<protein>
    <submittedName>
        <fullName evidence="1">BsaAI</fullName>
    </submittedName>
</protein>
<gene>
    <name evidence="1" type="ORF">HZA61_13690</name>
</gene>
<sequence>MRNLSAFVGEVFAAAMILEHSDLLRKNPHQDGYPDLLVMDAEGAREWARLSGRLREKAPFSPFGPGGFEVKATCGAVPTPAQCIARGFPKPDMGDQRVHCLTAYDWKAHHRETNRLFGLVWDFIDGSPAIVAVFYRSDLQEADWGRIVQPREGGGRTTSVSIMTRDGVRKMYEGWVVLLNSRPYAKFFDERNGGRLLEGALDANGH</sequence>
<dbReference type="EMBL" id="JACRIW010000097">
    <property type="protein sequence ID" value="MBI5170535.1"/>
    <property type="molecule type" value="Genomic_DNA"/>
</dbReference>
<comment type="caution">
    <text evidence="1">The sequence shown here is derived from an EMBL/GenBank/DDBJ whole genome shotgun (WGS) entry which is preliminary data.</text>
</comment>
<reference evidence="1" key="1">
    <citation type="submission" date="2020-07" db="EMBL/GenBank/DDBJ databases">
        <title>Huge and variable diversity of episymbiotic CPR bacteria and DPANN archaea in groundwater ecosystems.</title>
        <authorList>
            <person name="He C.Y."/>
            <person name="Keren R."/>
            <person name="Whittaker M."/>
            <person name="Farag I.F."/>
            <person name="Doudna J."/>
            <person name="Cate J.H.D."/>
            <person name="Banfield J.F."/>
        </authorList>
    </citation>
    <scope>NUCLEOTIDE SEQUENCE</scope>
    <source>
        <strain evidence="1">NC_groundwater_1813_Pr3_B-0.1um_71_17</strain>
    </source>
</reference>